<dbReference type="RefSeq" id="WP_062276756.1">
    <property type="nucleotide sequence ID" value="NZ_DF968179.1"/>
</dbReference>
<evidence type="ECO:0000313" key="9">
    <source>
        <dbReference type="Proteomes" id="UP000053370"/>
    </source>
</evidence>
<dbReference type="InterPro" id="IPR015867">
    <property type="entry name" value="N-reg_PII/ATP_PRibTrfase_C"/>
</dbReference>
<comment type="subcellular location">
    <subcellularLocation>
        <location evidence="1">Cell membrane</location>
        <topology evidence="1">Multi-pass membrane protein</topology>
    </subcellularLocation>
</comment>
<evidence type="ECO:0000256" key="4">
    <source>
        <dbReference type="ARBA" id="ARBA00022989"/>
    </source>
</evidence>
<evidence type="ECO:0000256" key="3">
    <source>
        <dbReference type="ARBA" id="ARBA00022692"/>
    </source>
</evidence>
<evidence type="ECO:0000256" key="6">
    <source>
        <dbReference type="SAM" id="Phobius"/>
    </source>
</evidence>
<dbReference type="InterPro" id="IPR003740">
    <property type="entry name" value="YitT"/>
</dbReference>
<dbReference type="Pfam" id="PF02588">
    <property type="entry name" value="YitT_membrane"/>
    <property type="match status" value="1"/>
</dbReference>
<dbReference type="PIRSF" id="PIRSF006483">
    <property type="entry name" value="Membrane_protein_YitT"/>
    <property type="match status" value="1"/>
</dbReference>
<evidence type="ECO:0000256" key="2">
    <source>
        <dbReference type="ARBA" id="ARBA00022475"/>
    </source>
</evidence>
<dbReference type="Pfam" id="PF10035">
    <property type="entry name" value="DUF2179"/>
    <property type="match status" value="1"/>
</dbReference>
<accession>A0A0K8P997</accession>
<proteinExistence type="predicted"/>
<feature type="transmembrane region" description="Helical" evidence="6">
    <location>
        <begin position="21"/>
        <end position="40"/>
    </location>
</feature>
<gene>
    <name evidence="8" type="ORF">ATC1_1118</name>
</gene>
<evidence type="ECO:0000259" key="7">
    <source>
        <dbReference type="Pfam" id="PF10035"/>
    </source>
</evidence>
<dbReference type="OrthoDB" id="9779786at2"/>
<dbReference type="AlphaFoldDB" id="A0A0K8P997"/>
<dbReference type="InterPro" id="IPR019264">
    <property type="entry name" value="DUF2179"/>
</dbReference>
<name>A0A0K8P997_9CHLR</name>
<feature type="domain" description="DUF2179" evidence="7">
    <location>
        <begin position="233"/>
        <end position="287"/>
    </location>
</feature>
<evidence type="ECO:0000313" key="8">
    <source>
        <dbReference type="EMBL" id="GAP39099.1"/>
    </source>
</evidence>
<dbReference type="EMBL" id="DF968179">
    <property type="protein sequence ID" value="GAP39099.1"/>
    <property type="molecule type" value="Genomic_DNA"/>
</dbReference>
<keyword evidence="5 6" id="KW-0472">Membrane</keyword>
<keyword evidence="4 6" id="KW-1133">Transmembrane helix</keyword>
<protein>
    <submittedName>
        <fullName evidence="8">Uncharacterized membrane-anchored protein YitT, contains DUF161 and DUF2179 domains</fullName>
    </submittedName>
</protein>
<evidence type="ECO:0000256" key="5">
    <source>
        <dbReference type="ARBA" id="ARBA00023136"/>
    </source>
</evidence>
<dbReference type="Gene3D" id="3.30.70.120">
    <property type="match status" value="1"/>
</dbReference>
<feature type="transmembrane region" description="Helical" evidence="6">
    <location>
        <begin position="119"/>
        <end position="138"/>
    </location>
</feature>
<keyword evidence="3 6" id="KW-0812">Transmembrane</keyword>
<dbReference type="PANTHER" id="PTHR33545:SF5">
    <property type="entry name" value="UPF0750 MEMBRANE PROTEIN YITT"/>
    <property type="match status" value="1"/>
</dbReference>
<dbReference type="GO" id="GO:0005886">
    <property type="term" value="C:plasma membrane"/>
    <property type="evidence" value="ECO:0007669"/>
    <property type="project" value="UniProtKB-SubCell"/>
</dbReference>
<dbReference type="Proteomes" id="UP000053370">
    <property type="component" value="Unassembled WGS sequence"/>
</dbReference>
<dbReference type="InterPro" id="IPR051461">
    <property type="entry name" value="UPF0750_membrane"/>
</dbReference>
<sequence length="297" mass="32333">MVSKLKGFLSDFLKKETIYDYLYLLFGSVIQAAGMAFFLIPSKLVSGGVSGLAQVLNHYSSWPIGIMTLIGNIPLFILGWQYLGRIRFAARTIFSVIIFSIFTDLLSGWTSCSAITQDIFLNMMFGAVVLGIGFGFVYKGSGTSGGSDIIGRILNQRLGLPISQSYLLTDSISVILGGIAFGWDLALYGLIAIYISGFAAEMISEGSGYFRDVIIITKEPEKITRAVIEILDRSVTQMKGVGGFSGEEKSILYCVIGRNEVNQLKKMVVDADPASFMVVGHAHEVLGEGFQTYKNLS</sequence>
<reference evidence="8" key="1">
    <citation type="journal article" date="2015" name="Genome Announc.">
        <title>Draft Genome Sequence of Anaerolineae Strain TC1, a Novel Isolate from a Methanogenic Wastewater Treatment System.</title>
        <authorList>
            <person name="Matsuura N."/>
            <person name="Tourlousse D.M."/>
            <person name="Sun L."/>
            <person name="Toyonaga M."/>
            <person name="Kuroda K."/>
            <person name="Ohashi A."/>
            <person name="Cruz R."/>
            <person name="Yamaguchi T."/>
            <person name="Sekiguchi Y."/>
        </authorList>
    </citation>
    <scope>NUCLEOTIDE SEQUENCE [LARGE SCALE GENOMIC DNA]</scope>
    <source>
        <strain evidence="8">TC1</strain>
    </source>
</reference>
<feature type="transmembrane region" description="Helical" evidence="6">
    <location>
        <begin position="60"/>
        <end position="81"/>
    </location>
</feature>
<dbReference type="CDD" id="cd16380">
    <property type="entry name" value="YitT_C"/>
    <property type="match status" value="1"/>
</dbReference>
<dbReference type="PANTHER" id="PTHR33545">
    <property type="entry name" value="UPF0750 MEMBRANE PROTEIN YITT-RELATED"/>
    <property type="match status" value="1"/>
</dbReference>
<keyword evidence="2" id="KW-1003">Cell membrane</keyword>
<organism evidence="8">
    <name type="scientific">Flexilinea flocculi</name>
    <dbReference type="NCBI Taxonomy" id="1678840"/>
    <lineage>
        <taxon>Bacteria</taxon>
        <taxon>Bacillati</taxon>
        <taxon>Chloroflexota</taxon>
        <taxon>Anaerolineae</taxon>
        <taxon>Anaerolineales</taxon>
        <taxon>Anaerolineaceae</taxon>
        <taxon>Flexilinea</taxon>
    </lineage>
</organism>
<keyword evidence="9" id="KW-1185">Reference proteome</keyword>
<dbReference type="STRING" id="1678840.ATC1_1118"/>
<evidence type="ECO:0000256" key="1">
    <source>
        <dbReference type="ARBA" id="ARBA00004651"/>
    </source>
</evidence>